<evidence type="ECO:0000313" key="3">
    <source>
        <dbReference type="Proteomes" id="UP000315522"/>
    </source>
</evidence>
<dbReference type="InterPro" id="IPR000719">
    <property type="entry name" value="Prot_kinase_dom"/>
</dbReference>
<dbReference type="AlphaFoldDB" id="A0A559M3K4"/>
<evidence type="ECO:0000313" key="2">
    <source>
        <dbReference type="EMBL" id="TVY87562.1"/>
    </source>
</evidence>
<gene>
    <name evidence="2" type="ORF">LAWI1_G005477</name>
</gene>
<reference evidence="2 3" key="1">
    <citation type="submission" date="2018-05" db="EMBL/GenBank/DDBJ databases">
        <title>Genome sequencing and assembly of the regulated plant pathogen Lachnellula willkommii and related sister species for the development of diagnostic species identification markers.</title>
        <authorList>
            <person name="Giroux E."/>
            <person name="Bilodeau G."/>
        </authorList>
    </citation>
    <scope>NUCLEOTIDE SEQUENCE [LARGE SCALE GENOMIC DNA]</scope>
    <source>
        <strain evidence="2 3">CBS 172.35</strain>
    </source>
</reference>
<dbReference type="Pfam" id="PF00069">
    <property type="entry name" value="Pkinase"/>
    <property type="match status" value="1"/>
</dbReference>
<proteinExistence type="predicted"/>
<dbReference type="Proteomes" id="UP000315522">
    <property type="component" value="Unassembled WGS sequence"/>
</dbReference>
<evidence type="ECO:0000259" key="1">
    <source>
        <dbReference type="PROSITE" id="PS50011"/>
    </source>
</evidence>
<organism evidence="2 3">
    <name type="scientific">Lachnellula willkommii</name>
    <dbReference type="NCBI Taxonomy" id="215461"/>
    <lineage>
        <taxon>Eukaryota</taxon>
        <taxon>Fungi</taxon>
        <taxon>Dikarya</taxon>
        <taxon>Ascomycota</taxon>
        <taxon>Pezizomycotina</taxon>
        <taxon>Leotiomycetes</taxon>
        <taxon>Helotiales</taxon>
        <taxon>Lachnaceae</taxon>
        <taxon>Lachnellula</taxon>
    </lineage>
</organism>
<comment type="caution">
    <text evidence="2">The sequence shown here is derived from an EMBL/GenBank/DDBJ whole genome shotgun (WGS) entry which is preliminary data.</text>
</comment>
<accession>A0A559M3K4</accession>
<dbReference type="SUPFAM" id="SSF56112">
    <property type="entry name" value="Protein kinase-like (PK-like)"/>
    <property type="match status" value="1"/>
</dbReference>
<dbReference type="Gene3D" id="1.10.510.10">
    <property type="entry name" value="Transferase(Phosphotransferase) domain 1"/>
    <property type="match status" value="1"/>
</dbReference>
<feature type="domain" description="Protein kinase" evidence="1">
    <location>
        <begin position="153"/>
        <end position="341"/>
    </location>
</feature>
<sequence length="341" mass="38217">MAVDEDWARVNMEDGRRLDFTIMINRKRFIITVLPNPYPDDPIAPLISRYAKSFMDNDEELDKAQDEIEDIIYDAGWRKFAPLAPGVERGPSNPPISLYSALNPETFYFRLVVDDGANADIVQEYPSRPLFGPGYITLNVTGDLPRYSARDITVTRKLMGTGYIGKVSADGQDMCCKVLVPNQVKAVQREYACLKKIADSQHAYSISALRLIGFVIDGGDDEEASIGIIEEYIPHTVTLGRLLKNTNTNTEIVTPERRRKWAEQIRRNIALLHDIGVLWGDGKPENVLIHSGTDDCYLVDFGGSWTDGWVDAELRETEAGDEQALTRILYFLGVGIADIKV</sequence>
<dbReference type="InterPro" id="IPR011009">
    <property type="entry name" value="Kinase-like_dom_sf"/>
</dbReference>
<protein>
    <recommendedName>
        <fullName evidence="1">Protein kinase domain-containing protein</fullName>
    </recommendedName>
</protein>
<dbReference type="EMBL" id="QGML01002341">
    <property type="protein sequence ID" value="TVY87562.1"/>
    <property type="molecule type" value="Genomic_DNA"/>
</dbReference>
<dbReference type="PROSITE" id="PS50011">
    <property type="entry name" value="PROTEIN_KINASE_DOM"/>
    <property type="match status" value="1"/>
</dbReference>
<dbReference type="GO" id="GO:0004672">
    <property type="term" value="F:protein kinase activity"/>
    <property type="evidence" value="ECO:0007669"/>
    <property type="project" value="InterPro"/>
</dbReference>
<dbReference type="GO" id="GO:0005524">
    <property type="term" value="F:ATP binding"/>
    <property type="evidence" value="ECO:0007669"/>
    <property type="project" value="InterPro"/>
</dbReference>
<keyword evidence="3" id="KW-1185">Reference proteome</keyword>
<name>A0A559M3K4_9HELO</name>